<name>A0ABR8RMB5_9CELL</name>
<evidence type="ECO:0000256" key="2">
    <source>
        <dbReference type="ARBA" id="ARBA00022679"/>
    </source>
</evidence>
<comment type="caution">
    <text evidence="4">The sequence shown here is derived from an EMBL/GenBank/DDBJ whole genome shotgun (WGS) entry which is preliminary data.</text>
</comment>
<protein>
    <submittedName>
        <fullName evidence="4">Glycosyltransferase family 4 protein</fullName>
    </submittedName>
</protein>
<feature type="domain" description="Glycosyltransferase subfamily 4-like N-terminal" evidence="3">
    <location>
        <begin position="21"/>
        <end position="175"/>
    </location>
</feature>
<organism evidence="4 5">
    <name type="scientific">Oerskovia rustica</name>
    <dbReference type="NCBI Taxonomy" id="2762237"/>
    <lineage>
        <taxon>Bacteria</taxon>
        <taxon>Bacillati</taxon>
        <taxon>Actinomycetota</taxon>
        <taxon>Actinomycetes</taxon>
        <taxon>Micrococcales</taxon>
        <taxon>Cellulomonadaceae</taxon>
        <taxon>Oerskovia</taxon>
    </lineage>
</organism>
<dbReference type="Pfam" id="PF13439">
    <property type="entry name" value="Glyco_transf_4"/>
    <property type="match status" value="1"/>
</dbReference>
<dbReference type="EMBL" id="JACSQQ010000001">
    <property type="protein sequence ID" value="MBD7948913.1"/>
    <property type="molecule type" value="Genomic_DNA"/>
</dbReference>
<dbReference type="InterPro" id="IPR028098">
    <property type="entry name" value="Glyco_trans_4-like_N"/>
</dbReference>
<dbReference type="Proteomes" id="UP000641803">
    <property type="component" value="Unassembled WGS sequence"/>
</dbReference>
<evidence type="ECO:0000259" key="3">
    <source>
        <dbReference type="Pfam" id="PF13439"/>
    </source>
</evidence>
<dbReference type="SUPFAM" id="SSF53756">
    <property type="entry name" value="UDP-Glycosyltransferase/glycogen phosphorylase"/>
    <property type="match status" value="1"/>
</dbReference>
<dbReference type="PANTHER" id="PTHR46401">
    <property type="entry name" value="GLYCOSYLTRANSFERASE WBBK-RELATED"/>
    <property type="match status" value="1"/>
</dbReference>
<gene>
    <name evidence="4" type="ORF">H9652_00640</name>
</gene>
<dbReference type="PANTHER" id="PTHR46401:SF2">
    <property type="entry name" value="GLYCOSYLTRANSFERASE WBBK-RELATED"/>
    <property type="match status" value="1"/>
</dbReference>
<proteinExistence type="predicted"/>
<evidence type="ECO:0000313" key="4">
    <source>
        <dbReference type="EMBL" id="MBD7948913.1"/>
    </source>
</evidence>
<dbReference type="Pfam" id="PF13692">
    <property type="entry name" value="Glyco_trans_1_4"/>
    <property type="match status" value="1"/>
</dbReference>
<dbReference type="RefSeq" id="WP_191794176.1">
    <property type="nucleotide sequence ID" value="NZ_JACSQQ010000001.1"/>
</dbReference>
<sequence length="372" mass="39930">MPQADGPHVALVVEQLWQPVPGGSGTYVRELANGLAAAGQVQPRGVRARGAVGDRRGLAPEVRVDMSHLPRRALYESWRRLRAPRVPGWRTADLVHATTWAVPPASAPLVVTVHDLAFLREPEHFTKHGAAYFRDALALTRDEAAVVIVPSEATAQDCTAAGIERSRVRVIPHGVAALPTSDDEVATFRRRHGLERPYVLWVGTLEPRKNLPALLRAYGALRSEGTDLDLVLVGPQGWGETAEEVDHAVGTLGRDRVHRLGKLSQQDLQAAYAGARTFCFPSVWEGFGLPVLEAQAHGTPVVTSRGTSMEEICGASALAVDPGDTRALAEALMLAADSRHDELSSAGLANSARFTWDAAVAATTAAYREVIS</sequence>
<reference evidence="4 5" key="1">
    <citation type="submission" date="2020-08" db="EMBL/GenBank/DDBJ databases">
        <title>A Genomic Blueprint of the Chicken Gut Microbiome.</title>
        <authorList>
            <person name="Gilroy R."/>
            <person name="Ravi A."/>
            <person name="Getino M."/>
            <person name="Pursley I."/>
            <person name="Horton D.L."/>
            <person name="Alikhan N.-F."/>
            <person name="Baker D."/>
            <person name="Gharbi K."/>
            <person name="Hall N."/>
            <person name="Watson M."/>
            <person name="Adriaenssens E.M."/>
            <person name="Foster-Nyarko E."/>
            <person name="Jarju S."/>
            <person name="Secka A."/>
            <person name="Antonio M."/>
            <person name="Oren A."/>
            <person name="Chaudhuri R."/>
            <person name="La Ragione R.M."/>
            <person name="Hildebrand F."/>
            <person name="Pallen M.J."/>
        </authorList>
    </citation>
    <scope>NUCLEOTIDE SEQUENCE [LARGE SCALE GENOMIC DNA]</scope>
    <source>
        <strain evidence="4 5">Sa4CUA1</strain>
    </source>
</reference>
<keyword evidence="1" id="KW-0328">Glycosyltransferase</keyword>
<dbReference type="CDD" id="cd03809">
    <property type="entry name" value="GT4_MtfB-like"/>
    <property type="match status" value="1"/>
</dbReference>
<evidence type="ECO:0000313" key="5">
    <source>
        <dbReference type="Proteomes" id="UP000641803"/>
    </source>
</evidence>
<accession>A0ABR8RMB5</accession>
<keyword evidence="5" id="KW-1185">Reference proteome</keyword>
<dbReference type="Gene3D" id="3.40.50.2000">
    <property type="entry name" value="Glycogen Phosphorylase B"/>
    <property type="match status" value="2"/>
</dbReference>
<evidence type="ECO:0000256" key="1">
    <source>
        <dbReference type="ARBA" id="ARBA00022676"/>
    </source>
</evidence>
<keyword evidence="2" id="KW-0808">Transferase</keyword>